<evidence type="ECO:0000313" key="6">
    <source>
        <dbReference type="EMBL" id="WNK19760.1"/>
    </source>
</evidence>
<keyword evidence="3" id="KW-0238">DNA-binding</keyword>
<feature type="domain" description="LysR substrate-binding" evidence="5">
    <location>
        <begin position="2"/>
        <end position="194"/>
    </location>
</feature>
<sequence length="206" mass="22566">MIGYTDFAINGRLPSILAAFHEALPAVDIDLIRRDSHEQLEDLASERLDMGFLTGAVNGKELQHCCVHQTPFVAVLPAHHRLAALDAVPVKALAGESFVLGEIHQWRHLVPQIQALCLEAGFMPRIAREAPNSDSIFGLVAAGMGVTLYPDCHLNYDRPGIVIRPLSDSDTKLTTEMAWLNSSTNPAVYRFVEITGKLLEQVSASE</sequence>
<evidence type="ECO:0000313" key="7">
    <source>
        <dbReference type="Proteomes" id="UP001301869"/>
    </source>
</evidence>
<evidence type="ECO:0000259" key="5">
    <source>
        <dbReference type="Pfam" id="PF03466"/>
    </source>
</evidence>
<dbReference type="Gene3D" id="3.40.190.10">
    <property type="entry name" value="Periplasmic binding protein-like II"/>
    <property type="match status" value="2"/>
</dbReference>
<name>A0ABY9YZ59_9GAMM</name>
<reference evidence="6 7" key="1">
    <citation type="submission" date="2023-03" db="EMBL/GenBank/DDBJ databases">
        <title>Halomonas sp. nov., isolated from Korean tranditional fermented seafood 'Jeotgal'.</title>
        <authorList>
            <person name="Kim B."/>
            <person name="Shin N.-R."/>
        </authorList>
    </citation>
    <scope>NUCLEOTIDE SEQUENCE [LARGE SCALE GENOMIC DNA]</scope>
    <source>
        <strain evidence="6 7">SG2L-4</strain>
    </source>
</reference>
<dbReference type="CDD" id="cd08414">
    <property type="entry name" value="PBP2_LTTR_aromatics_like"/>
    <property type="match status" value="1"/>
</dbReference>
<proteinExistence type="inferred from homology"/>
<evidence type="ECO:0000256" key="4">
    <source>
        <dbReference type="ARBA" id="ARBA00023163"/>
    </source>
</evidence>
<organism evidence="6 7">
    <name type="scientific">Halomonas piscis</name>
    <dbReference type="NCBI Taxonomy" id="3031727"/>
    <lineage>
        <taxon>Bacteria</taxon>
        <taxon>Pseudomonadati</taxon>
        <taxon>Pseudomonadota</taxon>
        <taxon>Gammaproteobacteria</taxon>
        <taxon>Oceanospirillales</taxon>
        <taxon>Halomonadaceae</taxon>
        <taxon>Halomonas</taxon>
    </lineage>
</organism>
<protein>
    <submittedName>
        <fullName evidence="6">LysR family substrate-binding domain-containing protein</fullName>
    </submittedName>
</protein>
<dbReference type="Proteomes" id="UP001301869">
    <property type="component" value="Chromosome"/>
</dbReference>
<keyword evidence="7" id="KW-1185">Reference proteome</keyword>
<evidence type="ECO:0000256" key="3">
    <source>
        <dbReference type="ARBA" id="ARBA00023125"/>
    </source>
</evidence>
<keyword evidence="4" id="KW-0804">Transcription</keyword>
<dbReference type="SUPFAM" id="SSF53850">
    <property type="entry name" value="Periplasmic binding protein-like II"/>
    <property type="match status" value="1"/>
</dbReference>
<dbReference type="Pfam" id="PF03466">
    <property type="entry name" value="LysR_substrate"/>
    <property type="match status" value="1"/>
</dbReference>
<evidence type="ECO:0000256" key="1">
    <source>
        <dbReference type="ARBA" id="ARBA00009437"/>
    </source>
</evidence>
<dbReference type="InterPro" id="IPR005119">
    <property type="entry name" value="LysR_subst-bd"/>
</dbReference>
<comment type="similarity">
    <text evidence="1">Belongs to the LysR transcriptional regulatory family.</text>
</comment>
<dbReference type="RefSeq" id="WP_311883182.1">
    <property type="nucleotide sequence ID" value="NZ_CP119391.1"/>
</dbReference>
<accession>A0ABY9YZ59</accession>
<dbReference type="PANTHER" id="PTHR30346:SF17">
    <property type="entry name" value="LYSR FAMILY TRANSCRIPTIONAL REGULATOR"/>
    <property type="match status" value="1"/>
</dbReference>
<dbReference type="PANTHER" id="PTHR30346">
    <property type="entry name" value="TRANSCRIPTIONAL DUAL REGULATOR HCAR-RELATED"/>
    <property type="match status" value="1"/>
</dbReference>
<evidence type="ECO:0000256" key="2">
    <source>
        <dbReference type="ARBA" id="ARBA00023015"/>
    </source>
</evidence>
<dbReference type="EMBL" id="CP119391">
    <property type="protein sequence ID" value="WNK19760.1"/>
    <property type="molecule type" value="Genomic_DNA"/>
</dbReference>
<keyword evidence="2" id="KW-0805">Transcription regulation</keyword>
<gene>
    <name evidence="6" type="ORF">P1P91_13130</name>
</gene>